<keyword evidence="4" id="KW-1185">Reference proteome</keyword>
<name>A0AAN8FCG6_TRICO</name>
<dbReference type="AlphaFoldDB" id="A0AAN8FCG6"/>
<evidence type="ECO:0008006" key="5">
    <source>
        <dbReference type="Google" id="ProtNLM"/>
    </source>
</evidence>
<evidence type="ECO:0000256" key="1">
    <source>
        <dbReference type="SAM" id="SignalP"/>
    </source>
</evidence>
<dbReference type="Proteomes" id="UP001331761">
    <property type="component" value="Unassembled WGS sequence"/>
</dbReference>
<proteinExistence type="predicted"/>
<feature type="chain" id="PRO_5044710842" description="Secreted protein" evidence="1">
    <location>
        <begin position="26"/>
        <end position="90"/>
    </location>
</feature>
<evidence type="ECO:0000313" key="2">
    <source>
        <dbReference type="EMBL" id="KAK5965331.1"/>
    </source>
</evidence>
<organism evidence="3 4">
    <name type="scientific">Trichostrongylus colubriformis</name>
    <name type="common">Black scour worm</name>
    <dbReference type="NCBI Taxonomy" id="6319"/>
    <lineage>
        <taxon>Eukaryota</taxon>
        <taxon>Metazoa</taxon>
        <taxon>Ecdysozoa</taxon>
        <taxon>Nematoda</taxon>
        <taxon>Chromadorea</taxon>
        <taxon>Rhabditida</taxon>
        <taxon>Rhabditina</taxon>
        <taxon>Rhabditomorpha</taxon>
        <taxon>Strongyloidea</taxon>
        <taxon>Trichostrongylidae</taxon>
        <taxon>Trichostrongylus</taxon>
    </lineage>
</organism>
<gene>
    <name evidence="2" type="ORF">GCK32_009799</name>
    <name evidence="3" type="ORF">GCK32_015824</name>
</gene>
<keyword evidence="1" id="KW-0732">Signal</keyword>
<dbReference type="EMBL" id="WIXE01024736">
    <property type="protein sequence ID" value="KAK5965331.1"/>
    <property type="molecule type" value="Genomic_DNA"/>
</dbReference>
<comment type="caution">
    <text evidence="3">The sequence shown here is derived from an EMBL/GenBank/DDBJ whole genome shotgun (WGS) entry which is preliminary data.</text>
</comment>
<reference evidence="3 4" key="1">
    <citation type="submission" date="2019-10" db="EMBL/GenBank/DDBJ databases">
        <title>Assembly and Annotation for the nematode Trichostrongylus colubriformis.</title>
        <authorList>
            <person name="Martin J."/>
        </authorList>
    </citation>
    <scope>NUCLEOTIDE SEQUENCE [LARGE SCALE GENOMIC DNA]</scope>
    <source>
        <strain evidence="3">G859</strain>
        <tissue evidence="3">Whole worm</tissue>
    </source>
</reference>
<evidence type="ECO:0000313" key="4">
    <source>
        <dbReference type="Proteomes" id="UP001331761"/>
    </source>
</evidence>
<sequence>MFRCALCLNVFNVCLHVFFSDFVNSRSRPVDRIKVSFMVEVRTRAASRYRSWSKFGRAPHQGILHREIQTPPVGRYFLIVKSDAARRKVR</sequence>
<dbReference type="EMBL" id="WIXE01011585">
    <property type="protein sequence ID" value="KAK5976661.1"/>
    <property type="molecule type" value="Genomic_DNA"/>
</dbReference>
<evidence type="ECO:0000313" key="3">
    <source>
        <dbReference type="EMBL" id="KAK5976661.1"/>
    </source>
</evidence>
<accession>A0AAN8FCG6</accession>
<protein>
    <recommendedName>
        <fullName evidence="5">Secreted protein</fullName>
    </recommendedName>
</protein>
<feature type="signal peptide" evidence="1">
    <location>
        <begin position="1"/>
        <end position="25"/>
    </location>
</feature>